<dbReference type="InterPro" id="IPR029787">
    <property type="entry name" value="Nucleotide_cyclase"/>
</dbReference>
<dbReference type="SMART" id="SM00267">
    <property type="entry name" value="GGDEF"/>
    <property type="match status" value="1"/>
</dbReference>
<dbReference type="InterPro" id="IPR035919">
    <property type="entry name" value="EAL_sf"/>
</dbReference>
<feature type="coiled-coil region" evidence="7">
    <location>
        <begin position="321"/>
        <end position="355"/>
    </location>
</feature>
<keyword evidence="5 8" id="KW-0472">Membrane</keyword>
<evidence type="ECO:0000313" key="14">
    <source>
        <dbReference type="Proteomes" id="UP000002534"/>
    </source>
</evidence>
<dbReference type="Pfam" id="PF00990">
    <property type="entry name" value="GGDEF"/>
    <property type="match status" value="1"/>
</dbReference>
<dbReference type="InterPro" id="IPR013655">
    <property type="entry name" value="PAS_fold_3"/>
</dbReference>
<dbReference type="CDD" id="cd01948">
    <property type="entry name" value="EAL"/>
    <property type="match status" value="1"/>
</dbReference>
<dbReference type="SMART" id="SM00052">
    <property type="entry name" value="EAL"/>
    <property type="match status" value="1"/>
</dbReference>
<dbReference type="CDD" id="cd00130">
    <property type="entry name" value="PAS"/>
    <property type="match status" value="3"/>
</dbReference>
<keyword evidence="14" id="KW-1185">Reference proteome</keyword>
<dbReference type="GO" id="GO:0071111">
    <property type="term" value="F:cyclic-guanylate-specific phosphodiesterase activity"/>
    <property type="evidence" value="ECO:0007669"/>
    <property type="project" value="UniProtKB-EC"/>
</dbReference>
<protein>
    <submittedName>
        <fullName evidence="13">Sensor diguanylate cyclase/phosphodiesterase, 5TM, PAS, PAS and PAS domain-containing</fullName>
    </submittedName>
</protein>
<dbReference type="SUPFAM" id="SSF55785">
    <property type="entry name" value="PYP-like sensor domain (PAS domain)"/>
    <property type="match status" value="3"/>
</dbReference>
<dbReference type="InterPro" id="IPR000160">
    <property type="entry name" value="GGDEF_dom"/>
</dbReference>
<dbReference type="Pfam" id="PF08447">
    <property type="entry name" value="PAS_3"/>
    <property type="match status" value="1"/>
</dbReference>
<sequence>MDNVFLALIQNAALLLAMAFIYDMMTSRYRLKHRLIVQICVGISLGLLSIILMLSPWQYIPGIVFDTRSVLLGISGLFFGAVATSVAMLMAAAFRLFQGGAAAWIGVGVIFASGIVGIYWKYRNRKSAEQLTWWQLYGFGVLVHLIMLAFMLLLPWQTAFRVLHHISLPVLLIYPLATAMLGSLMLKRQRRDQISKALQTSEERLRMALKASKQGLYDLNVQSGNMIVNAEYALILGYDPQNFRETNGDWIARMHPEDRSAVLAVYRNYLAGKTEEFRAEFRQRTRCGQWKWVLSMGKIVERDTHGQPLRMLGTFSDITERRQSEEQTRKAEREKADLLEEAQQARLTLQRLFEEQTLASAEIERTSRLLAEVLNAASEVSIIATDPRGIITVFNRGAEKMLGYSAEEMVGRETPTVFHLASELQTRYTELGADRGTPIKDFADYMAHATTADAEHREWTYTSKQGEHISVSLVITAMRSPAHGIVGYLGIAQDITERKRQENTLRKLSQVVEQSPTAVILTDPQGNIEYANPKFTQITGYSLTEVHGKNPRLLKSGETSAEEYRDLWTTITAGREWHGEFHNKRKDGSLFWEHASISPVRNDAGDISHFLAIKEDITDRKRYEEQLQHLATHDNLTGLANRALLQDRLEQSILFAKRSGRLVAALLLDLDRFKIINDSLGHSFGDRLLQIAADRLRESVRGADTVARLGGDEFVILLAEVANEEDVGKVAKKILDRITAPFQIADREITVTASLGISIYPQDGEDEETLIRNADIAMYQAKEEGNAFRLYAPEMNIVVHEAMEMETDLRRALDRGELLLHYQPKIDLDSGKITGAEALVRWQHPVRGMIAPGMFIPLAEETGLILPIGEWVLENICLQIKSWQTQGFPLVPIAANLSARQFRNDELIATIQRILQDTGLPPHLLELELTESMIMRNVQTAAETMQELNALGVSLALDDFGTGYSSLNYLRRFPVDCLKIDRSFISDVADDPSAAAVATSIIAIAHSLGLQAVAEGVETEEQLEFLRQCACDSYQGYLYSAPLAVEEFTAMLRQESTRTAP</sequence>
<dbReference type="CDD" id="cd01949">
    <property type="entry name" value="GGDEF"/>
    <property type="match status" value="1"/>
</dbReference>
<dbReference type="InterPro" id="IPR001610">
    <property type="entry name" value="PAC"/>
</dbReference>
<feature type="domain" description="PAC" evidence="10">
    <location>
        <begin position="577"/>
        <end position="629"/>
    </location>
</feature>
<evidence type="ECO:0000259" key="12">
    <source>
        <dbReference type="PROSITE" id="PS50887"/>
    </source>
</evidence>
<dbReference type="FunFam" id="3.20.20.450:FF:000001">
    <property type="entry name" value="Cyclic di-GMP phosphodiesterase yahA"/>
    <property type="match status" value="1"/>
</dbReference>
<evidence type="ECO:0000259" key="10">
    <source>
        <dbReference type="PROSITE" id="PS50113"/>
    </source>
</evidence>
<evidence type="ECO:0000256" key="8">
    <source>
        <dbReference type="SAM" id="Phobius"/>
    </source>
</evidence>
<evidence type="ECO:0000256" key="3">
    <source>
        <dbReference type="ARBA" id="ARBA00022692"/>
    </source>
</evidence>
<dbReference type="FunFam" id="3.30.70.270:FF:000001">
    <property type="entry name" value="Diguanylate cyclase domain protein"/>
    <property type="match status" value="1"/>
</dbReference>
<dbReference type="AlphaFoldDB" id="Q3A1G1"/>
<dbReference type="NCBIfam" id="TIGR00254">
    <property type="entry name" value="GGDEF"/>
    <property type="match status" value="1"/>
</dbReference>
<reference evidence="13 14" key="2">
    <citation type="journal article" date="2012" name="BMC Genomics">
        <title>The genome of Pelobacter carbinolicus reveals surprising metabolic capabilities and physiological features.</title>
        <authorList>
            <person name="Aklujkar M."/>
            <person name="Haveman S.A."/>
            <person name="Didonato R.Jr."/>
            <person name="Chertkov O."/>
            <person name="Han C.S."/>
            <person name="Land M.L."/>
            <person name="Brown P."/>
            <person name="Lovley D.R."/>
        </authorList>
    </citation>
    <scope>NUCLEOTIDE SEQUENCE [LARGE SCALE GENOMIC DNA]</scope>
    <source>
        <strain evidence="14">DSM 2380 / NBRC 103641 / GraBd1</strain>
    </source>
</reference>
<dbReference type="InterPro" id="IPR001633">
    <property type="entry name" value="EAL_dom"/>
</dbReference>
<evidence type="ECO:0000256" key="4">
    <source>
        <dbReference type="ARBA" id="ARBA00022989"/>
    </source>
</evidence>
<feature type="transmembrane region" description="Helical" evidence="8">
    <location>
        <begin position="101"/>
        <end position="122"/>
    </location>
</feature>
<dbReference type="SMART" id="SM00091">
    <property type="entry name" value="PAS"/>
    <property type="match status" value="3"/>
</dbReference>
<feature type="transmembrane region" description="Helical" evidence="8">
    <location>
        <begin position="134"/>
        <end position="154"/>
    </location>
</feature>
<feature type="domain" description="PAC" evidence="10">
    <location>
        <begin position="455"/>
        <end position="507"/>
    </location>
</feature>
<name>Q3A1G1_SYNC1</name>
<dbReference type="InterPro" id="IPR043128">
    <property type="entry name" value="Rev_trsase/Diguanyl_cyclase"/>
</dbReference>
<dbReference type="GO" id="GO:0000155">
    <property type="term" value="F:phosphorelay sensor kinase activity"/>
    <property type="evidence" value="ECO:0007669"/>
    <property type="project" value="InterPro"/>
</dbReference>
<dbReference type="EMBL" id="CP000142">
    <property type="protein sequence ID" value="ABA89796.1"/>
    <property type="molecule type" value="Genomic_DNA"/>
</dbReference>
<dbReference type="Pfam" id="PF07694">
    <property type="entry name" value="5TM-5TMR_LYT"/>
    <property type="match status" value="1"/>
</dbReference>
<feature type="domain" description="GGDEF" evidence="12">
    <location>
        <begin position="661"/>
        <end position="793"/>
    </location>
</feature>
<dbReference type="SUPFAM" id="SSF55073">
    <property type="entry name" value="Nucleotide cyclase"/>
    <property type="match status" value="1"/>
</dbReference>
<dbReference type="Gene3D" id="3.30.70.270">
    <property type="match status" value="1"/>
</dbReference>
<dbReference type="Pfam" id="PF00563">
    <property type="entry name" value="EAL"/>
    <property type="match status" value="1"/>
</dbReference>
<dbReference type="OrthoDB" id="9777298at2"/>
<dbReference type="PROSITE" id="PS50887">
    <property type="entry name" value="GGDEF"/>
    <property type="match status" value="1"/>
</dbReference>
<evidence type="ECO:0000256" key="1">
    <source>
        <dbReference type="ARBA" id="ARBA00004651"/>
    </source>
</evidence>
<dbReference type="RefSeq" id="WP_011342333.1">
    <property type="nucleotide sequence ID" value="NC_007498.2"/>
</dbReference>
<feature type="domain" description="PAC" evidence="10">
    <location>
        <begin position="277"/>
        <end position="330"/>
    </location>
</feature>
<dbReference type="Proteomes" id="UP000002534">
    <property type="component" value="Chromosome"/>
</dbReference>
<evidence type="ECO:0000313" key="13">
    <source>
        <dbReference type="EMBL" id="ABA89796.1"/>
    </source>
</evidence>
<feature type="transmembrane region" description="Helical" evidence="8">
    <location>
        <begin position="166"/>
        <end position="186"/>
    </location>
</feature>
<dbReference type="HOGENOM" id="CLU_000445_70_20_7"/>
<reference evidence="14" key="1">
    <citation type="submission" date="2005-10" db="EMBL/GenBank/DDBJ databases">
        <title>Complete sequence of Pelobacter carbinolicus DSM 2380.</title>
        <authorList>
            <person name="Copeland A."/>
            <person name="Lucas S."/>
            <person name="Lapidus A."/>
            <person name="Barry K."/>
            <person name="Detter J.C."/>
            <person name="Glavina T."/>
            <person name="Hammon N."/>
            <person name="Israni S."/>
            <person name="Pitluck S."/>
            <person name="Chertkov O."/>
            <person name="Schmutz J."/>
            <person name="Larimer F."/>
            <person name="Land M."/>
            <person name="Kyrpides N."/>
            <person name="Ivanova N."/>
            <person name="Richardson P."/>
        </authorList>
    </citation>
    <scope>NUCLEOTIDE SEQUENCE [LARGE SCALE GENOMIC DNA]</scope>
    <source>
        <strain evidence="14">DSM 2380 / NBRC 103641 / GraBd1</strain>
    </source>
</reference>
<feature type="domain" description="PAS" evidence="9">
    <location>
        <begin position="366"/>
        <end position="412"/>
    </location>
</feature>
<dbReference type="eggNOG" id="COG5001">
    <property type="taxonomic scope" value="Bacteria"/>
</dbReference>
<feature type="domain" description="PAS" evidence="9">
    <location>
        <begin position="201"/>
        <end position="273"/>
    </location>
</feature>
<comment type="catalytic activity">
    <reaction evidence="6">
        <text>3',3'-c-di-GMP + H2O = 5'-phosphoguanylyl(3'-&gt;5')guanosine + H(+)</text>
        <dbReference type="Rhea" id="RHEA:24902"/>
        <dbReference type="ChEBI" id="CHEBI:15377"/>
        <dbReference type="ChEBI" id="CHEBI:15378"/>
        <dbReference type="ChEBI" id="CHEBI:58754"/>
        <dbReference type="ChEBI" id="CHEBI:58805"/>
        <dbReference type="EC" id="3.1.4.52"/>
    </reaction>
    <physiologicalReaction direction="left-to-right" evidence="6">
        <dbReference type="Rhea" id="RHEA:24903"/>
    </physiologicalReaction>
</comment>
<dbReference type="InterPro" id="IPR000014">
    <property type="entry name" value="PAS"/>
</dbReference>
<dbReference type="PROSITE" id="PS50883">
    <property type="entry name" value="EAL"/>
    <property type="match status" value="1"/>
</dbReference>
<dbReference type="PROSITE" id="PS50112">
    <property type="entry name" value="PAS"/>
    <property type="match status" value="3"/>
</dbReference>
<dbReference type="GO" id="GO:0071555">
    <property type="term" value="P:cell wall organization"/>
    <property type="evidence" value="ECO:0007669"/>
    <property type="project" value="InterPro"/>
</dbReference>
<feature type="domain" description="PAS" evidence="9">
    <location>
        <begin position="504"/>
        <end position="550"/>
    </location>
</feature>
<dbReference type="Pfam" id="PF13426">
    <property type="entry name" value="PAS_9"/>
    <property type="match status" value="2"/>
</dbReference>
<dbReference type="Gene3D" id="3.20.20.450">
    <property type="entry name" value="EAL domain"/>
    <property type="match status" value="1"/>
</dbReference>
<dbReference type="InterPro" id="IPR035965">
    <property type="entry name" value="PAS-like_dom_sf"/>
</dbReference>
<evidence type="ECO:0000259" key="9">
    <source>
        <dbReference type="PROSITE" id="PS50112"/>
    </source>
</evidence>
<evidence type="ECO:0000256" key="2">
    <source>
        <dbReference type="ARBA" id="ARBA00022475"/>
    </source>
</evidence>
<dbReference type="PANTHER" id="PTHR44757">
    <property type="entry name" value="DIGUANYLATE CYCLASE DGCP"/>
    <property type="match status" value="1"/>
</dbReference>
<gene>
    <name evidence="13" type="ordered locus">Pcar_2558</name>
</gene>
<feature type="transmembrane region" description="Helical" evidence="8">
    <location>
        <begin position="35"/>
        <end position="57"/>
    </location>
</feature>
<dbReference type="PANTHER" id="PTHR44757:SF2">
    <property type="entry name" value="BIOFILM ARCHITECTURE MAINTENANCE PROTEIN MBAA"/>
    <property type="match status" value="1"/>
</dbReference>
<dbReference type="GO" id="GO:0005886">
    <property type="term" value="C:plasma membrane"/>
    <property type="evidence" value="ECO:0007669"/>
    <property type="project" value="UniProtKB-SubCell"/>
</dbReference>
<dbReference type="NCBIfam" id="TIGR00229">
    <property type="entry name" value="sensory_box"/>
    <property type="match status" value="3"/>
</dbReference>
<dbReference type="STRING" id="338963.Pcar_2558"/>
<comment type="subcellular location">
    <subcellularLocation>
        <location evidence="1">Cell membrane</location>
        <topology evidence="1">Multi-pass membrane protein</topology>
    </subcellularLocation>
</comment>
<feature type="domain" description="EAL" evidence="11">
    <location>
        <begin position="802"/>
        <end position="1056"/>
    </location>
</feature>
<organism evidence="13 14">
    <name type="scientific">Syntrophotalea carbinolica (strain DSM 2380 / NBRC 103641 / GraBd1)</name>
    <name type="common">Pelobacter carbinolicus</name>
    <dbReference type="NCBI Taxonomy" id="338963"/>
    <lineage>
        <taxon>Bacteria</taxon>
        <taxon>Pseudomonadati</taxon>
        <taxon>Thermodesulfobacteriota</taxon>
        <taxon>Desulfuromonadia</taxon>
        <taxon>Desulfuromonadales</taxon>
        <taxon>Syntrophotaleaceae</taxon>
        <taxon>Syntrophotalea</taxon>
    </lineage>
</organism>
<proteinExistence type="predicted"/>
<feature type="transmembrane region" description="Helical" evidence="8">
    <location>
        <begin position="69"/>
        <end position="95"/>
    </location>
</feature>
<dbReference type="KEGG" id="pca:Pcar_2558"/>
<keyword evidence="4 8" id="KW-1133">Transmembrane helix</keyword>
<dbReference type="InterPro" id="IPR011620">
    <property type="entry name" value="Sig_transdc_His_kinase_LytS_TM"/>
</dbReference>
<dbReference type="SMART" id="SM00086">
    <property type="entry name" value="PAC"/>
    <property type="match status" value="3"/>
</dbReference>
<dbReference type="GO" id="GO:0071732">
    <property type="term" value="P:cellular response to nitric oxide"/>
    <property type="evidence" value="ECO:0007669"/>
    <property type="project" value="UniProtKB-ARBA"/>
</dbReference>
<keyword evidence="3 8" id="KW-0812">Transmembrane</keyword>
<evidence type="ECO:0000256" key="7">
    <source>
        <dbReference type="SAM" id="Coils"/>
    </source>
</evidence>
<evidence type="ECO:0000256" key="5">
    <source>
        <dbReference type="ARBA" id="ARBA00023136"/>
    </source>
</evidence>
<keyword evidence="2" id="KW-1003">Cell membrane</keyword>
<dbReference type="InterPro" id="IPR052155">
    <property type="entry name" value="Biofilm_reg_signaling"/>
</dbReference>
<dbReference type="PROSITE" id="PS50113">
    <property type="entry name" value="PAC"/>
    <property type="match status" value="3"/>
</dbReference>
<dbReference type="InterPro" id="IPR000700">
    <property type="entry name" value="PAS-assoc_C"/>
</dbReference>
<evidence type="ECO:0000256" key="6">
    <source>
        <dbReference type="ARBA" id="ARBA00051114"/>
    </source>
</evidence>
<dbReference type="Gene3D" id="3.30.450.20">
    <property type="entry name" value="PAS domain"/>
    <property type="match status" value="3"/>
</dbReference>
<evidence type="ECO:0000259" key="11">
    <source>
        <dbReference type="PROSITE" id="PS50883"/>
    </source>
</evidence>
<dbReference type="SUPFAM" id="SSF141868">
    <property type="entry name" value="EAL domain-like"/>
    <property type="match status" value="1"/>
</dbReference>
<keyword evidence="7" id="KW-0175">Coiled coil</keyword>
<accession>Q3A1G1</accession>